<reference evidence="2" key="1">
    <citation type="journal article" date="2007" name="Plant Cell">
        <title>Dothideomycete-plant interactions illuminated by genome sequencing and EST analysis of the wheat pathogen Stagonospora nodorum.</title>
        <authorList>
            <person name="Hane J.K."/>
            <person name="Lowe R.G."/>
            <person name="Solomon P.S."/>
            <person name="Tan K.C."/>
            <person name="Schoch C.L."/>
            <person name="Spatafora J.W."/>
            <person name="Crous P.W."/>
            <person name="Kodira C."/>
            <person name="Birren B.W."/>
            <person name="Galagan J.E."/>
            <person name="Torriani S.F."/>
            <person name="McDonald B.A."/>
            <person name="Oliver R.P."/>
        </authorList>
    </citation>
    <scope>NUCLEOTIDE SEQUENCE [LARGE SCALE GENOMIC DNA]</scope>
    <source>
        <strain evidence="2">SN15 / ATCC MYA-4574 / FGSC 10173</strain>
    </source>
</reference>
<dbReference type="GeneID" id="5972748"/>
<evidence type="ECO:0000313" key="1">
    <source>
        <dbReference type="EMBL" id="EAT86530.2"/>
    </source>
</evidence>
<dbReference type="HOGENOM" id="CLU_727824_0_0_1"/>
<accession>Q0URZ8</accession>
<name>Q0URZ8_PHANO</name>
<dbReference type="InParanoid" id="Q0URZ8"/>
<dbReference type="VEuPathDB" id="FungiDB:JI435_054660"/>
<sequence>MLETPDDGLRPPSQAPITTSLAMNTSPAFEVVRELAKVPMDVPLEETDKSLMNTELTLEYGKKLKNSRVIHQEILCCHSSGAARVFKESQPLRNSYAVADKLRKDLKDLVSPCVSKEEFDQEHLENKAVPLIAKIHGEYPLKSYQQRIQKTIDAVIVEEVGKRHVVMTGSKVAFAKKDLKDLGINLRLEALQAKGVMEVAQRLSSVLREVKHHEREAAKTSTQKAAAQRRLLFPDAEHRVKCLEKLAADTNIMIEEAFRLGMSLQELLESEPVAGDDQTTSPAQNVVQVVFEHVLREPKAPKKLVDLVTYTLADRLDPGLWETLAPRINHGTLRQIMAIILVRRQAKTEDVECLRLKSESEPTGDELMLNAPTENTTIAG</sequence>
<dbReference type="AlphaFoldDB" id="Q0URZ8"/>
<dbReference type="eggNOG" id="ENOG502T77U">
    <property type="taxonomic scope" value="Eukaryota"/>
</dbReference>
<dbReference type="Proteomes" id="UP000001055">
    <property type="component" value="Unassembled WGS sequence"/>
</dbReference>
<proteinExistence type="predicted"/>
<protein>
    <submittedName>
        <fullName evidence="1">Uncharacterized protein</fullName>
    </submittedName>
</protein>
<evidence type="ECO:0000313" key="2">
    <source>
        <dbReference type="Proteomes" id="UP000001055"/>
    </source>
</evidence>
<dbReference type="EMBL" id="CH445332">
    <property type="protein sequence ID" value="EAT86530.2"/>
    <property type="molecule type" value="Genomic_DNA"/>
</dbReference>
<gene>
    <name evidence="1" type="ORF">SNOG_05466</name>
</gene>
<dbReference type="RefSeq" id="XP_001795871.1">
    <property type="nucleotide sequence ID" value="XM_001795819.1"/>
</dbReference>
<dbReference type="KEGG" id="pno:SNOG_05466"/>
<organism evidence="1 2">
    <name type="scientific">Phaeosphaeria nodorum (strain SN15 / ATCC MYA-4574 / FGSC 10173)</name>
    <name type="common">Glume blotch fungus</name>
    <name type="synonym">Parastagonospora nodorum</name>
    <dbReference type="NCBI Taxonomy" id="321614"/>
    <lineage>
        <taxon>Eukaryota</taxon>
        <taxon>Fungi</taxon>
        <taxon>Dikarya</taxon>
        <taxon>Ascomycota</taxon>
        <taxon>Pezizomycotina</taxon>
        <taxon>Dothideomycetes</taxon>
        <taxon>Pleosporomycetidae</taxon>
        <taxon>Pleosporales</taxon>
        <taxon>Pleosporineae</taxon>
        <taxon>Phaeosphaeriaceae</taxon>
        <taxon>Parastagonospora</taxon>
    </lineage>
</organism>